<feature type="compositionally biased region" description="Low complexity" evidence="1">
    <location>
        <begin position="319"/>
        <end position="333"/>
    </location>
</feature>
<dbReference type="InterPro" id="IPR011009">
    <property type="entry name" value="Kinase-like_dom_sf"/>
</dbReference>
<evidence type="ECO:0000259" key="2">
    <source>
        <dbReference type="PROSITE" id="PS50011"/>
    </source>
</evidence>
<feature type="region of interest" description="Disordered" evidence="1">
    <location>
        <begin position="394"/>
        <end position="423"/>
    </location>
</feature>
<dbReference type="PROSITE" id="PS50011">
    <property type="entry name" value="PROTEIN_KINASE_DOM"/>
    <property type="match status" value="1"/>
</dbReference>
<evidence type="ECO:0000256" key="1">
    <source>
        <dbReference type="SAM" id="MobiDB-lite"/>
    </source>
</evidence>
<dbReference type="Gene3D" id="1.25.40.90">
    <property type="match status" value="1"/>
</dbReference>
<dbReference type="GO" id="GO:0005524">
    <property type="term" value="F:ATP binding"/>
    <property type="evidence" value="ECO:0007669"/>
    <property type="project" value="InterPro"/>
</dbReference>
<reference evidence="4" key="1">
    <citation type="submission" date="2023-11" db="EMBL/GenBank/DDBJ databases">
        <authorList>
            <person name="De Vega J J."/>
            <person name="De Vega J J."/>
        </authorList>
    </citation>
    <scope>NUCLEOTIDE SEQUENCE</scope>
</reference>
<keyword evidence="5" id="KW-1185">Reference proteome</keyword>
<evidence type="ECO:0000259" key="3">
    <source>
        <dbReference type="PROSITE" id="PS50179"/>
    </source>
</evidence>
<dbReference type="GO" id="GO:0043130">
    <property type="term" value="F:ubiquitin binding"/>
    <property type="evidence" value="ECO:0007669"/>
    <property type="project" value="InterPro"/>
</dbReference>
<comment type="caution">
    <text evidence="4">The sequence shown here is derived from an EMBL/GenBank/DDBJ whole genome shotgun (WGS) entry which is preliminary data.</text>
</comment>
<sequence>MRRFFGLDNGKSSPRPPRPRPSLRTTISTFLHPSSGSQAPTRSAINTWAPVNTLTNQNDVQILISRIRTAAASTSETGDRELVLELCDRASSEETARETVRALKHEFESGTTTAQLNAARLWAILLRNSSSVFQQHSVAEDFLAALERLMISPETSHLVHQRVLRVLGDAVFNYPDCWPFRRLWRMVKGADQPDDGALYNAYDDVLRPSIIIDAPSNQGTTILDDISPRSPIHSFPDERFPPPERMRAVGRPDSDQPPPYLHAVGGTRAGDANATRASPSLRPQDEQRGNEAPDIHYRRGKRAEGLPSISSASDDPWMTVGPSTSPVPASPSTYRMGLTHQPIPASSSSSTPDPPPPSREMIVYPGKVTRNGTLDGPRHRKLPLVPAVNVMFRGNNIHTPPNSPSPMSQSSGEQSPEKAVRGSSERKICSATLLYLVDRAYNMDNSNTLNQLGKLSQEMALLTPKAALAHAVKYRDLLAQIASDMGLAGTEELTQASKEDEETLAKILVKVLNSTTDVQSILHLNGAAAQSVLDIIQHISDHELIRTRRDVSLRARKLVIKLARSCDMLPTSLMISGVSQRRVQASFCGGFGDVYQAMYRGELVALKQMRVFQNSDQREVRRKFCLEAMVWQRLRHPCIVPLIGIDTESFPSMLCMISPWMKNGTVLTYLSSVPVASRAALVEKFIREIAEGLAFLHDQNVIHGDLRGSNILVNDEGHACLTDFGLTVLPDCTISQTHNGAGSVRWMAPETHNPTDCGLPPSGLTRLPASDIYSFACLCLELYTGYPPFHNELMRDGGVILRVIEGERPRRPCGGDVNIPDWMWGIMQQCWQHDYADRPSILWILLQLAPHQSSAIFI</sequence>
<accession>A0AAD2JZN0</accession>
<protein>
    <recommendedName>
        <fullName evidence="6">Non-specific serine/threonine protein kinase</fullName>
    </recommendedName>
</protein>
<proteinExistence type="predicted"/>
<gene>
    <name evidence="4" type="ORF">MYCIT1_LOCUS15621</name>
</gene>
<feature type="domain" description="VHS" evidence="3">
    <location>
        <begin position="70"/>
        <end position="213"/>
    </location>
</feature>
<dbReference type="Proteomes" id="UP001295794">
    <property type="component" value="Unassembled WGS sequence"/>
</dbReference>
<dbReference type="Pfam" id="PF07714">
    <property type="entry name" value="PK_Tyr_Ser-Thr"/>
    <property type="match status" value="1"/>
</dbReference>
<dbReference type="Pfam" id="PF00790">
    <property type="entry name" value="VHS"/>
    <property type="match status" value="1"/>
</dbReference>
<dbReference type="GO" id="GO:0035091">
    <property type="term" value="F:phosphatidylinositol binding"/>
    <property type="evidence" value="ECO:0007669"/>
    <property type="project" value="InterPro"/>
</dbReference>
<evidence type="ECO:0000313" key="4">
    <source>
        <dbReference type="EMBL" id="CAK5270865.1"/>
    </source>
</evidence>
<dbReference type="InterPro" id="IPR000719">
    <property type="entry name" value="Prot_kinase_dom"/>
</dbReference>
<feature type="region of interest" description="Disordered" evidence="1">
    <location>
        <begin position="217"/>
        <end position="363"/>
    </location>
</feature>
<dbReference type="EMBL" id="CAVNYO010000169">
    <property type="protein sequence ID" value="CAK5270865.1"/>
    <property type="molecule type" value="Genomic_DNA"/>
</dbReference>
<dbReference type="PANTHER" id="PTHR44329">
    <property type="entry name" value="SERINE/THREONINE-PROTEIN KINASE TNNI3K-RELATED"/>
    <property type="match status" value="1"/>
</dbReference>
<dbReference type="InterPro" id="IPR051681">
    <property type="entry name" value="Ser/Thr_Kinases-Pseudokinases"/>
</dbReference>
<dbReference type="InterPro" id="IPR008266">
    <property type="entry name" value="Tyr_kinase_AS"/>
</dbReference>
<dbReference type="InterPro" id="IPR008942">
    <property type="entry name" value="ENTH_VHS"/>
</dbReference>
<dbReference type="PROSITE" id="PS50179">
    <property type="entry name" value="VHS"/>
    <property type="match status" value="1"/>
</dbReference>
<evidence type="ECO:0000313" key="5">
    <source>
        <dbReference type="Proteomes" id="UP001295794"/>
    </source>
</evidence>
<feature type="compositionally biased region" description="Basic and acidic residues" evidence="1">
    <location>
        <begin position="283"/>
        <end position="297"/>
    </location>
</feature>
<dbReference type="PROSITE" id="PS00109">
    <property type="entry name" value="PROTEIN_KINASE_TYR"/>
    <property type="match status" value="1"/>
</dbReference>
<dbReference type="InterPro" id="IPR002014">
    <property type="entry name" value="VHS_dom"/>
</dbReference>
<feature type="compositionally biased region" description="Low complexity" evidence="1">
    <location>
        <begin position="342"/>
        <end position="351"/>
    </location>
</feature>
<feature type="compositionally biased region" description="Low complexity" evidence="1">
    <location>
        <begin position="405"/>
        <end position="414"/>
    </location>
</feature>
<dbReference type="AlphaFoldDB" id="A0AAD2JZN0"/>
<organism evidence="4 5">
    <name type="scientific">Mycena citricolor</name>
    <dbReference type="NCBI Taxonomy" id="2018698"/>
    <lineage>
        <taxon>Eukaryota</taxon>
        <taxon>Fungi</taxon>
        <taxon>Dikarya</taxon>
        <taxon>Basidiomycota</taxon>
        <taxon>Agaricomycotina</taxon>
        <taxon>Agaricomycetes</taxon>
        <taxon>Agaricomycetidae</taxon>
        <taxon>Agaricales</taxon>
        <taxon>Marasmiineae</taxon>
        <taxon>Mycenaceae</taxon>
        <taxon>Mycena</taxon>
    </lineage>
</organism>
<dbReference type="GO" id="GO:0016192">
    <property type="term" value="P:vesicle-mediated transport"/>
    <property type="evidence" value="ECO:0007669"/>
    <property type="project" value="UniProtKB-ARBA"/>
</dbReference>
<dbReference type="Gene3D" id="1.10.510.10">
    <property type="entry name" value="Transferase(Phosphotransferase) domain 1"/>
    <property type="match status" value="1"/>
</dbReference>
<dbReference type="GO" id="GO:0004674">
    <property type="term" value="F:protein serine/threonine kinase activity"/>
    <property type="evidence" value="ECO:0007669"/>
    <property type="project" value="TreeGrafter"/>
</dbReference>
<feature type="domain" description="Protein kinase" evidence="2">
    <location>
        <begin position="580"/>
        <end position="854"/>
    </location>
</feature>
<dbReference type="InterPro" id="IPR001245">
    <property type="entry name" value="Ser-Thr/Tyr_kinase_cat_dom"/>
</dbReference>
<dbReference type="GO" id="GO:0007034">
    <property type="term" value="P:vacuolar transport"/>
    <property type="evidence" value="ECO:0007669"/>
    <property type="project" value="UniProtKB-ARBA"/>
</dbReference>
<feature type="region of interest" description="Disordered" evidence="1">
    <location>
        <begin position="1"/>
        <end position="24"/>
    </location>
</feature>
<dbReference type="SUPFAM" id="SSF48464">
    <property type="entry name" value="ENTH/VHS domain"/>
    <property type="match status" value="1"/>
</dbReference>
<name>A0AAD2JZN0_9AGAR</name>
<dbReference type="SUPFAM" id="SSF56112">
    <property type="entry name" value="Protein kinase-like (PK-like)"/>
    <property type="match status" value="1"/>
</dbReference>
<feature type="compositionally biased region" description="Basic and acidic residues" evidence="1">
    <location>
        <begin position="235"/>
        <end position="254"/>
    </location>
</feature>
<evidence type="ECO:0008006" key="6">
    <source>
        <dbReference type="Google" id="ProtNLM"/>
    </source>
</evidence>